<proteinExistence type="predicted"/>
<sequence length="31" mass="3639">MIYERLKDEVPRTGIGQSRAVFRDLCKASWL</sequence>
<name>A0A316I1G9_9PSEU</name>
<protein>
    <submittedName>
        <fullName evidence="1">Uncharacterized protein</fullName>
    </submittedName>
</protein>
<dbReference type="EMBL" id="QGHB01000005">
    <property type="protein sequence ID" value="PWK86351.1"/>
    <property type="molecule type" value="Genomic_DNA"/>
</dbReference>
<comment type="caution">
    <text evidence="1">The sequence shown here is derived from an EMBL/GenBank/DDBJ whole genome shotgun (WGS) entry which is preliminary data.</text>
</comment>
<dbReference type="AlphaFoldDB" id="A0A316I1G9"/>
<dbReference type="Proteomes" id="UP000246005">
    <property type="component" value="Unassembled WGS sequence"/>
</dbReference>
<reference evidence="1 2" key="1">
    <citation type="submission" date="2018-05" db="EMBL/GenBank/DDBJ databases">
        <title>Genomic Encyclopedia of Type Strains, Phase IV (KMG-IV): sequencing the most valuable type-strain genomes for metagenomic binning, comparative biology and taxonomic classification.</title>
        <authorList>
            <person name="Goeker M."/>
        </authorList>
    </citation>
    <scope>NUCLEOTIDE SEQUENCE [LARGE SCALE GENOMIC DNA]</scope>
    <source>
        <strain evidence="1 2">DSM 45480</strain>
    </source>
</reference>
<organism evidence="1 2">
    <name type="scientific">Lentzea atacamensis</name>
    <dbReference type="NCBI Taxonomy" id="531938"/>
    <lineage>
        <taxon>Bacteria</taxon>
        <taxon>Bacillati</taxon>
        <taxon>Actinomycetota</taxon>
        <taxon>Actinomycetes</taxon>
        <taxon>Pseudonocardiales</taxon>
        <taxon>Pseudonocardiaceae</taxon>
        <taxon>Lentzea</taxon>
    </lineage>
</organism>
<evidence type="ECO:0000313" key="2">
    <source>
        <dbReference type="Proteomes" id="UP000246005"/>
    </source>
</evidence>
<evidence type="ECO:0000313" key="1">
    <source>
        <dbReference type="EMBL" id="PWK86351.1"/>
    </source>
</evidence>
<accession>A0A316I1G9</accession>
<gene>
    <name evidence="1" type="ORF">C8D88_105394</name>
</gene>